<protein>
    <submittedName>
        <fullName evidence="1">Uncharacterized protein</fullName>
    </submittedName>
</protein>
<reference evidence="1" key="1">
    <citation type="submission" date="2018-04" db="EMBL/GenBank/DDBJ databases">
        <title>BAC sequences from Pyxicephalus adspersus.</title>
        <authorList>
            <person name="Malone J.H."/>
        </authorList>
    </citation>
    <scope>NUCLEOTIDE SEQUENCE</scope>
</reference>
<evidence type="ECO:0000313" key="1">
    <source>
        <dbReference type="EMBL" id="AWH61134.1"/>
    </source>
</evidence>
<name>A0A499QK02_PYXAD</name>
<gene>
    <name evidence="1" type="ORF">maker-92A13-exonerate_protein2genome-gene-0.8</name>
</gene>
<sequence length="28" mass="3133">MPGLLDHPASLVKVYSLQPWRALINQGQ</sequence>
<dbReference type="EMBL" id="MH186047">
    <property type="protein sequence ID" value="AWH61134.1"/>
    <property type="molecule type" value="Genomic_DNA"/>
</dbReference>
<proteinExistence type="predicted"/>
<organism evidence="1">
    <name type="scientific">Pyxicephalus adspersus</name>
    <name type="common">African bullfrog</name>
    <dbReference type="NCBI Taxonomy" id="30357"/>
    <lineage>
        <taxon>Eukaryota</taxon>
        <taxon>Metazoa</taxon>
        <taxon>Chordata</taxon>
        <taxon>Craniata</taxon>
        <taxon>Vertebrata</taxon>
        <taxon>Euteleostomi</taxon>
        <taxon>Amphibia</taxon>
        <taxon>Batrachia</taxon>
        <taxon>Anura</taxon>
        <taxon>Neobatrachia</taxon>
        <taxon>Ranoidea</taxon>
        <taxon>Pyxicephalidae</taxon>
        <taxon>Pyxicephalinae</taxon>
        <taxon>Pyxicephalus</taxon>
    </lineage>
</organism>
<dbReference type="AlphaFoldDB" id="A0A499QK02"/>
<accession>A0A499QK02</accession>